<keyword evidence="1" id="KW-1133">Transmembrane helix</keyword>
<dbReference type="Proteomes" id="UP000192639">
    <property type="component" value="Unassembled WGS sequence"/>
</dbReference>
<keyword evidence="1" id="KW-0472">Membrane</keyword>
<name>A0A1Y1S7L1_9MICR</name>
<keyword evidence="1" id="KW-0812">Transmembrane</keyword>
<proteinExistence type="predicted"/>
<accession>A0A1Y1S7L1</accession>
<gene>
    <name evidence="2" type="ORF">ECANGB1_739</name>
</gene>
<evidence type="ECO:0000313" key="2">
    <source>
        <dbReference type="EMBL" id="ORD94429.1"/>
    </source>
</evidence>
<evidence type="ECO:0000256" key="1">
    <source>
        <dbReference type="SAM" id="Phobius"/>
    </source>
</evidence>
<reference evidence="2 3" key="1">
    <citation type="journal article" date="2017" name="Environ. Microbiol.">
        <title>Decay of the glycolytic pathway and adaptation to intranuclear parasitism within Enterocytozoonidae microsporidia.</title>
        <authorList>
            <person name="Wiredu Boakye D."/>
            <person name="Jaroenlak P."/>
            <person name="Prachumwat A."/>
            <person name="Williams T.A."/>
            <person name="Bateman K.S."/>
            <person name="Itsathitphaisarn O."/>
            <person name="Sritunyalucksana K."/>
            <person name="Paszkiewicz K.H."/>
            <person name="Moore K.A."/>
            <person name="Stentiford G.D."/>
            <person name="Williams B.A."/>
        </authorList>
    </citation>
    <scope>NUCLEOTIDE SEQUENCE [LARGE SCALE GENOMIC DNA]</scope>
    <source>
        <strain evidence="2 3">GB1</strain>
    </source>
</reference>
<protein>
    <submittedName>
        <fullName evidence="2">Uncharacterized protein</fullName>
    </submittedName>
</protein>
<evidence type="ECO:0000313" key="3">
    <source>
        <dbReference type="Proteomes" id="UP000192639"/>
    </source>
</evidence>
<dbReference type="EMBL" id="LWDP01000021">
    <property type="protein sequence ID" value="ORD94429.1"/>
    <property type="molecule type" value="Genomic_DNA"/>
</dbReference>
<feature type="transmembrane region" description="Helical" evidence="1">
    <location>
        <begin position="13"/>
        <end position="35"/>
    </location>
</feature>
<dbReference type="VEuPathDB" id="MicrosporidiaDB:ECANGB1_739"/>
<dbReference type="AlphaFoldDB" id="A0A1Y1S7L1"/>
<sequence length="320" mass="37069">MKLEEKTIKQIKFIASTAGILLLFVMCILISWLLIKKGDGRKDKLAKVEDEIRPFTRKTTYRTKTTPKVPDEKTIPVPGALKYKMTKVGSKMNSVKEVELNFKIREDEKFKDRISNEIQEISEYGRKAGMGNESVVAKMYELRHGFLEENCLNMQTPGDLKIFKIIDNDLINILLSRRLDRFPFPFVVYRGDSVETYHAGVSKTEFLRFKATSQFVENDLKKIKDAAIAKIKKMEIKNLEPRDIKRILFGFHHMLRSLRQFGQGRMAEGMKRSLDNILSKIKKEYDDQDIVAEYEAIEKSKEHIKYSSTLSAIDEILEDG</sequence>
<keyword evidence="3" id="KW-1185">Reference proteome</keyword>
<organism evidence="2 3">
    <name type="scientific">Enterospora canceri</name>
    <dbReference type="NCBI Taxonomy" id="1081671"/>
    <lineage>
        <taxon>Eukaryota</taxon>
        <taxon>Fungi</taxon>
        <taxon>Fungi incertae sedis</taxon>
        <taxon>Microsporidia</taxon>
        <taxon>Enterocytozoonidae</taxon>
        <taxon>Enterospora</taxon>
    </lineage>
</organism>
<comment type="caution">
    <text evidence="2">The sequence shown here is derived from an EMBL/GenBank/DDBJ whole genome shotgun (WGS) entry which is preliminary data.</text>
</comment>